<dbReference type="CDD" id="cd00190">
    <property type="entry name" value="Tryp_SPc"/>
    <property type="match status" value="1"/>
</dbReference>
<keyword evidence="4" id="KW-1015">Disulfide bond</keyword>
<evidence type="ECO:0000259" key="7">
    <source>
        <dbReference type="PROSITE" id="PS50240"/>
    </source>
</evidence>
<organism evidence="8 9">
    <name type="scientific">Sarocladium strictum</name>
    <name type="common">Black bundle disease fungus</name>
    <name type="synonym">Acremonium strictum</name>
    <dbReference type="NCBI Taxonomy" id="5046"/>
    <lineage>
        <taxon>Eukaryota</taxon>
        <taxon>Fungi</taxon>
        <taxon>Dikarya</taxon>
        <taxon>Ascomycota</taxon>
        <taxon>Pezizomycotina</taxon>
        <taxon>Sordariomycetes</taxon>
        <taxon>Hypocreomycetidae</taxon>
        <taxon>Hypocreales</taxon>
        <taxon>Sarocladiaceae</taxon>
        <taxon>Sarocladium</taxon>
    </lineage>
</organism>
<dbReference type="Proteomes" id="UP001175261">
    <property type="component" value="Unassembled WGS sequence"/>
</dbReference>
<dbReference type="PANTHER" id="PTHR24252">
    <property type="entry name" value="ACROSIN-RELATED"/>
    <property type="match status" value="1"/>
</dbReference>
<dbReference type="Pfam" id="PF00089">
    <property type="entry name" value="Trypsin"/>
    <property type="match status" value="1"/>
</dbReference>
<evidence type="ECO:0000313" key="9">
    <source>
        <dbReference type="Proteomes" id="UP001175261"/>
    </source>
</evidence>
<keyword evidence="2 5" id="KW-0378">Hydrolase</keyword>
<evidence type="ECO:0000256" key="3">
    <source>
        <dbReference type="ARBA" id="ARBA00022825"/>
    </source>
</evidence>
<evidence type="ECO:0000256" key="5">
    <source>
        <dbReference type="RuleBase" id="RU363034"/>
    </source>
</evidence>
<dbReference type="PROSITE" id="PS00135">
    <property type="entry name" value="TRYPSIN_SER"/>
    <property type="match status" value="1"/>
</dbReference>
<evidence type="ECO:0000256" key="1">
    <source>
        <dbReference type="ARBA" id="ARBA00022670"/>
    </source>
</evidence>
<dbReference type="GO" id="GO:0006508">
    <property type="term" value="P:proteolysis"/>
    <property type="evidence" value="ECO:0007669"/>
    <property type="project" value="UniProtKB-KW"/>
</dbReference>
<dbReference type="SUPFAM" id="SSF50494">
    <property type="entry name" value="Trypsin-like serine proteases"/>
    <property type="match status" value="1"/>
</dbReference>
<evidence type="ECO:0000256" key="2">
    <source>
        <dbReference type="ARBA" id="ARBA00022801"/>
    </source>
</evidence>
<feature type="chain" id="PRO_5041394628" description="Peptidase S1 domain-containing protein" evidence="6">
    <location>
        <begin position="17"/>
        <end position="252"/>
    </location>
</feature>
<proteinExistence type="predicted"/>
<dbReference type="InterPro" id="IPR009003">
    <property type="entry name" value="Peptidase_S1_PA"/>
</dbReference>
<dbReference type="InterPro" id="IPR001314">
    <property type="entry name" value="Peptidase_S1A"/>
</dbReference>
<comment type="caution">
    <text evidence="8">The sequence shown here is derived from an EMBL/GenBank/DDBJ whole genome shotgun (WGS) entry which is preliminary data.</text>
</comment>
<dbReference type="AlphaFoldDB" id="A0AA39GLR9"/>
<dbReference type="PRINTS" id="PR00722">
    <property type="entry name" value="CHYMOTRYPSIN"/>
</dbReference>
<protein>
    <recommendedName>
        <fullName evidence="7">Peptidase S1 domain-containing protein</fullName>
    </recommendedName>
</protein>
<dbReference type="FunFam" id="2.40.10.10:FF:000077">
    <property type="entry name" value="Predicted protein"/>
    <property type="match status" value="1"/>
</dbReference>
<keyword evidence="3 5" id="KW-0720">Serine protease</keyword>
<keyword evidence="6" id="KW-0732">Signal</keyword>
<reference evidence="8" key="1">
    <citation type="submission" date="2022-10" db="EMBL/GenBank/DDBJ databases">
        <title>Determination and structural analysis of whole genome sequence of Sarocladium strictum F4-1.</title>
        <authorList>
            <person name="Hu L."/>
            <person name="Jiang Y."/>
        </authorList>
    </citation>
    <scope>NUCLEOTIDE SEQUENCE</scope>
    <source>
        <strain evidence="8">F4-1</strain>
    </source>
</reference>
<dbReference type="GO" id="GO:0004252">
    <property type="term" value="F:serine-type endopeptidase activity"/>
    <property type="evidence" value="ECO:0007669"/>
    <property type="project" value="InterPro"/>
</dbReference>
<evidence type="ECO:0000256" key="4">
    <source>
        <dbReference type="ARBA" id="ARBA00023157"/>
    </source>
</evidence>
<dbReference type="InterPro" id="IPR018114">
    <property type="entry name" value="TRYPSIN_HIS"/>
</dbReference>
<dbReference type="PANTHER" id="PTHR24252:SF7">
    <property type="entry name" value="HYALIN"/>
    <property type="match status" value="1"/>
</dbReference>
<dbReference type="InterPro" id="IPR001254">
    <property type="entry name" value="Trypsin_dom"/>
</dbReference>
<keyword evidence="9" id="KW-1185">Reference proteome</keyword>
<sequence>MVSKLALLLTIGLAVARPAPQENKPFIVGGVEASAGEFPYIVSLQVSNSHICGGSLISPTVVVTAAHCSGRQPSQVRVRAGTTRWSSGGTVASVSSITVHPGYNDSVLDNDIALWKLAQPLGEGNNIGYVKLPTQGSDPSANSTTTVAGWGYLQEGGWSVSPVLMKVDVPIVGRGVCTEQYADFNPITEQMVCAGLQEGGKDACQGDSGGPLVDSTGTLVGLVSWGSGCARANYPGVYTRVGSFIEWIAQNI</sequence>
<feature type="domain" description="Peptidase S1" evidence="7">
    <location>
        <begin position="27"/>
        <end position="252"/>
    </location>
</feature>
<dbReference type="SMART" id="SM00020">
    <property type="entry name" value="Tryp_SPc"/>
    <property type="match status" value="1"/>
</dbReference>
<keyword evidence="1 5" id="KW-0645">Protease</keyword>
<dbReference type="Gene3D" id="2.40.10.10">
    <property type="entry name" value="Trypsin-like serine proteases"/>
    <property type="match status" value="2"/>
</dbReference>
<feature type="signal peptide" evidence="6">
    <location>
        <begin position="1"/>
        <end position="16"/>
    </location>
</feature>
<dbReference type="InterPro" id="IPR043504">
    <property type="entry name" value="Peptidase_S1_PA_chymotrypsin"/>
</dbReference>
<dbReference type="PROSITE" id="PS50240">
    <property type="entry name" value="TRYPSIN_DOM"/>
    <property type="match status" value="1"/>
</dbReference>
<evidence type="ECO:0000313" key="8">
    <source>
        <dbReference type="EMBL" id="KAK0388347.1"/>
    </source>
</evidence>
<dbReference type="EMBL" id="JAPDFR010000003">
    <property type="protein sequence ID" value="KAK0388347.1"/>
    <property type="molecule type" value="Genomic_DNA"/>
</dbReference>
<name>A0AA39GLR9_SARSR</name>
<dbReference type="InterPro" id="IPR033116">
    <property type="entry name" value="TRYPSIN_SER"/>
</dbReference>
<accession>A0AA39GLR9</accession>
<dbReference type="PROSITE" id="PS00134">
    <property type="entry name" value="TRYPSIN_HIS"/>
    <property type="match status" value="1"/>
</dbReference>
<evidence type="ECO:0000256" key="6">
    <source>
        <dbReference type="SAM" id="SignalP"/>
    </source>
</evidence>
<gene>
    <name evidence="8" type="ORF">NLU13_4592</name>
</gene>